<dbReference type="Proteomes" id="UP000324222">
    <property type="component" value="Unassembled WGS sequence"/>
</dbReference>
<evidence type="ECO:0000313" key="1">
    <source>
        <dbReference type="EMBL" id="MPC49863.1"/>
    </source>
</evidence>
<comment type="caution">
    <text evidence="1">The sequence shown here is derived from an EMBL/GenBank/DDBJ whole genome shotgun (WGS) entry which is preliminary data.</text>
</comment>
<keyword evidence="2" id="KW-1185">Reference proteome</keyword>
<name>A0A5B7FXZ1_PORTR</name>
<protein>
    <submittedName>
        <fullName evidence="1">Uncharacterized protein</fullName>
    </submittedName>
</protein>
<sequence>MQALYKVPIVHLYGVGLSHPNEFTSLTLLCTLSHKMLVIWGDLRRYNADFPWNHYRFRFRNPSLCAEPITEVIMSDMEAYILHSFSQPKRSKSWFNTDCFRAKHEQEFVYKKYLSLPSPESHELYISAWNHAKYILRLTKNSFINKKCQNLSKSNSPRDLSSGQKHLQ</sequence>
<accession>A0A5B7FXZ1</accession>
<dbReference type="AlphaFoldDB" id="A0A5B7FXZ1"/>
<gene>
    <name evidence="1" type="ORF">E2C01_043678</name>
</gene>
<proteinExistence type="predicted"/>
<reference evidence="1 2" key="1">
    <citation type="submission" date="2019-05" db="EMBL/GenBank/DDBJ databases">
        <title>Another draft genome of Portunus trituberculatus and its Hox gene families provides insights of decapod evolution.</title>
        <authorList>
            <person name="Jeong J.-H."/>
            <person name="Song I."/>
            <person name="Kim S."/>
            <person name="Choi T."/>
            <person name="Kim D."/>
            <person name="Ryu S."/>
            <person name="Kim W."/>
        </authorList>
    </citation>
    <scope>NUCLEOTIDE SEQUENCE [LARGE SCALE GENOMIC DNA]</scope>
    <source>
        <tissue evidence="1">Muscle</tissue>
    </source>
</reference>
<organism evidence="1 2">
    <name type="scientific">Portunus trituberculatus</name>
    <name type="common">Swimming crab</name>
    <name type="synonym">Neptunus trituberculatus</name>
    <dbReference type="NCBI Taxonomy" id="210409"/>
    <lineage>
        <taxon>Eukaryota</taxon>
        <taxon>Metazoa</taxon>
        <taxon>Ecdysozoa</taxon>
        <taxon>Arthropoda</taxon>
        <taxon>Crustacea</taxon>
        <taxon>Multicrustacea</taxon>
        <taxon>Malacostraca</taxon>
        <taxon>Eumalacostraca</taxon>
        <taxon>Eucarida</taxon>
        <taxon>Decapoda</taxon>
        <taxon>Pleocyemata</taxon>
        <taxon>Brachyura</taxon>
        <taxon>Eubrachyura</taxon>
        <taxon>Portunoidea</taxon>
        <taxon>Portunidae</taxon>
        <taxon>Portuninae</taxon>
        <taxon>Portunus</taxon>
    </lineage>
</organism>
<evidence type="ECO:0000313" key="2">
    <source>
        <dbReference type="Proteomes" id="UP000324222"/>
    </source>
</evidence>
<dbReference type="EMBL" id="VSRR010009145">
    <property type="protein sequence ID" value="MPC49863.1"/>
    <property type="molecule type" value="Genomic_DNA"/>
</dbReference>